<dbReference type="SMART" id="SM00382">
    <property type="entry name" value="AAA"/>
    <property type="match status" value="1"/>
</dbReference>
<dbReference type="GO" id="GO:0016887">
    <property type="term" value="F:ATP hydrolysis activity"/>
    <property type="evidence" value="ECO:0007669"/>
    <property type="project" value="InterPro"/>
</dbReference>
<feature type="domain" description="ABC transmembrane type-1" evidence="10">
    <location>
        <begin position="321"/>
        <end position="643"/>
    </location>
</feature>
<dbReference type="SUPFAM" id="SSF52540">
    <property type="entry name" value="P-loop containing nucleoside triphosphate hydrolases"/>
    <property type="match status" value="1"/>
</dbReference>
<dbReference type="InterPro" id="IPR011527">
    <property type="entry name" value="ABC1_TM_dom"/>
</dbReference>
<feature type="transmembrane region" description="Helical" evidence="8">
    <location>
        <begin position="46"/>
        <end position="69"/>
    </location>
</feature>
<dbReference type="OrthoDB" id="6500128at2759"/>
<evidence type="ECO:0000256" key="7">
    <source>
        <dbReference type="SAM" id="MobiDB-lite"/>
    </source>
</evidence>
<organism evidence="11">
    <name type="scientific">Aphanomyces stellatus</name>
    <dbReference type="NCBI Taxonomy" id="120398"/>
    <lineage>
        <taxon>Eukaryota</taxon>
        <taxon>Sar</taxon>
        <taxon>Stramenopiles</taxon>
        <taxon>Oomycota</taxon>
        <taxon>Saprolegniomycetes</taxon>
        <taxon>Saprolegniales</taxon>
        <taxon>Verrucalvaceae</taxon>
        <taxon>Aphanomyces</taxon>
    </lineage>
</organism>
<sequence length="872" mass="95962">MDTTPRRRANSNGGTAPYQEAVDTKSNALPSSSPSFSLAKMLDHPVWHYGVLGVYFVDFLINATATGFLSTDYTYVHWSSQLRLLSIGCTGLYAIDLLLRVSSLRAAFFGSAACIWSLMSLLGLSGALVCRHVYADNELKKVFIIAKYLDEDQPLNKTPGSGYEWHLWPKYRSNQIEIYFAAAYCFILAVRIVVQPMVRAYSQRLQRRQTQLDAPILVSMASLRSALRRVPTISEALIEMMEHDLVMICGRADGDMTNDELMQFLEKAVSRRPAGISATDFLFYLRDLDAQSSARVYGAGSVVLSTLRHWSNQRSALLCTIFIVLVHASTTPLLAFFMGILGDEAFPSQVSKTFVNGSRSGNDNERVTHLMTQITPKNNYTKSDGTVGQFNYFDPNHSLAVGVWGILLICIPFVIVDFLMGYFQSSMIAKATERLQASLLRIILAQPTLFFSQRTEGDLNNLFQSDIARVNSLWQAVFWNLMHPIVSVIAGFTFLIYFEPSIGIVSLAFAVILISTGPQGHASQKSKEFGSKNAFVAAEFQNAVSCQNVVRSYDIQTPLLSKFSTHTVALGKAQFLKDFWSGIVQIYVDSAMYLFVSIMTAGMAVKVYYGTMTAGDFFSAVTLLGRVSTPVTVLGGFMRVAIGNASSLQRLDEIVQDTVEEDDDKDLPQVPRMTNAVHVDHLSFQYDMTSDHWDLQDVSATFPIGQYACIVGPSGCGKSTLLGCLMQFYEPTDGVISVDNNDLLKYSRSSYLAQTSVVFQDGGILNGTILDNIRLGNEKATDAECMEAAELAECGSFVAGLKDGYETVVGQHATVNLSGGQSQRICLARALVRKPTILLLDEATSALDAETEASIVETLGRLARQLRMAVVS</sequence>
<dbReference type="Gene3D" id="3.40.50.300">
    <property type="entry name" value="P-loop containing nucleotide triphosphate hydrolases"/>
    <property type="match status" value="1"/>
</dbReference>
<evidence type="ECO:0000256" key="1">
    <source>
        <dbReference type="ARBA" id="ARBA00004141"/>
    </source>
</evidence>
<dbReference type="Gene3D" id="1.20.1560.10">
    <property type="entry name" value="ABC transporter type 1, transmembrane domain"/>
    <property type="match status" value="1"/>
</dbReference>
<dbReference type="InterPro" id="IPR039421">
    <property type="entry name" value="Type_1_exporter"/>
</dbReference>
<dbReference type="Pfam" id="PF00005">
    <property type="entry name" value="ABC_tran"/>
    <property type="match status" value="1"/>
</dbReference>
<comment type="caution">
    <text evidence="11">The sequence shown here is derived from an EMBL/GenBank/DDBJ whole genome shotgun (WGS) entry which is preliminary data.</text>
</comment>
<gene>
    <name evidence="11" type="ORF">As57867_017030</name>
</gene>
<dbReference type="AlphaFoldDB" id="A0A6A4Y5A9"/>
<feature type="transmembrane region" description="Helical" evidence="8">
    <location>
        <begin position="106"/>
        <end position="129"/>
    </location>
</feature>
<feature type="non-terminal residue" evidence="11">
    <location>
        <position position="872"/>
    </location>
</feature>
<evidence type="ECO:0000259" key="9">
    <source>
        <dbReference type="PROSITE" id="PS50893"/>
    </source>
</evidence>
<dbReference type="PROSITE" id="PS00211">
    <property type="entry name" value="ABC_TRANSPORTER_1"/>
    <property type="match status" value="1"/>
</dbReference>
<feature type="transmembrane region" description="Helical" evidence="8">
    <location>
        <begin position="586"/>
        <end position="605"/>
    </location>
</feature>
<feature type="transmembrane region" description="Helical" evidence="8">
    <location>
        <begin position="81"/>
        <end position="99"/>
    </location>
</feature>
<keyword evidence="2 8" id="KW-0812">Transmembrane</keyword>
<dbReference type="SUPFAM" id="SSF90123">
    <property type="entry name" value="ABC transporter transmembrane region"/>
    <property type="match status" value="1"/>
</dbReference>
<dbReference type="Pfam" id="PF00664">
    <property type="entry name" value="ABC_membrane"/>
    <property type="match status" value="1"/>
</dbReference>
<dbReference type="PROSITE" id="PS50929">
    <property type="entry name" value="ABC_TM1F"/>
    <property type="match status" value="1"/>
</dbReference>
<accession>A0A6A4Y5A9</accession>
<reference evidence="11" key="1">
    <citation type="submission" date="2019-06" db="EMBL/GenBank/DDBJ databases">
        <title>Genomics analysis of Aphanomyces spp. identifies a new class of oomycete effector associated with host adaptation.</title>
        <authorList>
            <person name="Gaulin E."/>
        </authorList>
    </citation>
    <scope>NUCLEOTIDE SEQUENCE</scope>
    <source>
        <strain evidence="11">CBS 578.67</strain>
    </source>
</reference>
<dbReference type="PROSITE" id="PS50893">
    <property type="entry name" value="ABC_TRANSPORTER_2"/>
    <property type="match status" value="1"/>
</dbReference>
<feature type="domain" description="ABC transporter" evidence="9">
    <location>
        <begin position="677"/>
        <end position="871"/>
    </location>
</feature>
<dbReference type="GO" id="GO:0140359">
    <property type="term" value="F:ABC-type transporter activity"/>
    <property type="evidence" value="ECO:0007669"/>
    <property type="project" value="InterPro"/>
</dbReference>
<dbReference type="InterPro" id="IPR027417">
    <property type="entry name" value="P-loop_NTPase"/>
</dbReference>
<evidence type="ECO:0000313" key="11">
    <source>
        <dbReference type="EMBL" id="KAF0691741.1"/>
    </source>
</evidence>
<keyword evidence="4" id="KW-0067">ATP-binding</keyword>
<evidence type="ECO:0000259" key="10">
    <source>
        <dbReference type="PROSITE" id="PS50929"/>
    </source>
</evidence>
<dbReference type="PANTHER" id="PTHR24221">
    <property type="entry name" value="ATP-BINDING CASSETTE SUB-FAMILY B"/>
    <property type="match status" value="1"/>
</dbReference>
<evidence type="ECO:0000256" key="6">
    <source>
        <dbReference type="ARBA" id="ARBA00023136"/>
    </source>
</evidence>
<comment type="subcellular location">
    <subcellularLocation>
        <location evidence="1">Membrane</location>
        <topology evidence="1">Multi-pass membrane protein</topology>
    </subcellularLocation>
</comment>
<dbReference type="PANTHER" id="PTHR24221:SF620">
    <property type="entry name" value="ABC TRANSMEMBRANE TYPE-1 DOMAIN-CONTAINING PROTEIN"/>
    <property type="match status" value="1"/>
</dbReference>
<feature type="region of interest" description="Disordered" evidence="7">
    <location>
        <begin position="1"/>
        <end position="27"/>
    </location>
</feature>
<dbReference type="EMBL" id="VJMH01006025">
    <property type="protein sequence ID" value="KAF0691741.1"/>
    <property type="molecule type" value="Genomic_DNA"/>
</dbReference>
<keyword evidence="6 8" id="KW-0472">Membrane</keyword>
<protein>
    <recommendedName>
        <fullName evidence="12">ABC transmembrane type-1 domain-containing protein</fullName>
    </recommendedName>
</protein>
<feature type="transmembrane region" description="Helical" evidence="8">
    <location>
        <begin position="477"/>
        <end position="498"/>
    </location>
</feature>
<keyword evidence="3" id="KW-0547">Nucleotide-binding</keyword>
<feature type="transmembrane region" description="Helical" evidence="8">
    <location>
        <begin position="504"/>
        <end position="522"/>
    </location>
</feature>
<dbReference type="GO" id="GO:0005524">
    <property type="term" value="F:ATP binding"/>
    <property type="evidence" value="ECO:0007669"/>
    <property type="project" value="UniProtKB-KW"/>
</dbReference>
<feature type="transmembrane region" description="Helical" evidence="8">
    <location>
        <begin position="399"/>
        <end position="420"/>
    </location>
</feature>
<evidence type="ECO:0000256" key="3">
    <source>
        <dbReference type="ARBA" id="ARBA00022741"/>
    </source>
</evidence>
<evidence type="ECO:0000256" key="2">
    <source>
        <dbReference type="ARBA" id="ARBA00022692"/>
    </source>
</evidence>
<dbReference type="GO" id="GO:0016020">
    <property type="term" value="C:membrane"/>
    <property type="evidence" value="ECO:0007669"/>
    <property type="project" value="UniProtKB-SubCell"/>
</dbReference>
<evidence type="ECO:0008006" key="12">
    <source>
        <dbReference type="Google" id="ProtNLM"/>
    </source>
</evidence>
<dbReference type="InterPro" id="IPR017871">
    <property type="entry name" value="ABC_transporter-like_CS"/>
</dbReference>
<evidence type="ECO:0000256" key="8">
    <source>
        <dbReference type="SAM" id="Phobius"/>
    </source>
</evidence>
<dbReference type="InterPro" id="IPR003439">
    <property type="entry name" value="ABC_transporter-like_ATP-bd"/>
</dbReference>
<keyword evidence="5 8" id="KW-1133">Transmembrane helix</keyword>
<evidence type="ECO:0000256" key="4">
    <source>
        <dbReference type="ARBA" id="ARBA00022840"/>
    </source>
</evidence>
<dbReference type="InterPro" id="IPR003593">
    <property type="entry name" value="AAA+_ATPase"/>
</dbReference>
<feature type="transmembrane region" description="Helical" evidence="8">
    <location>
        <begin position="316"/>
        <end position="341"/>
    </location>
</feature>
<evidence type="ECO:0000256" key="5">
    <source>
        <dbReference type="ARBA" id="ARBA00022989"/>
    </source>
</evidence>
<proteinExistence type="predicted"/>
<name>A0A6A4Y5A9_9STRA</name>
<dbReference type="InterPro" id="IPR036640">
    <property type="entry name" value="ABC1_TM_sf"/>
</dbReference>
<feature type="transmembrane region" description="Helical" evidence="8">
    <location>
        <begin position="178"/>
        <end position="198"/>
    </location>
</feature>